<comment type="similarity">
    <text evidence="1">Belongs to the thioesterase PaaI family.</text>
</comment>
<dbReference type="Gene3D" id="3.10.129.10">
    <property type="entry name" value="Hotdog Thioesterase"/>
    <property type="match status" value="1"/>
</dbReference>
<dbReference type="RefSeq" id="WP_173154465.1">
    <property type="nucleotide sequence ID" value="NZ_AP022871.1"/>
</dbReference>
<dbReference type="NCBIfam" id="TIGR00369">
    <property type="entry name" value="unchar_dom_1"/>
    <property type="match status" value="1"/>
</dbReference>
<evidence type="ECO:0000259" key="3">
    <source>
        <dbReference type="Pfam" id="PF03061"/>
    </source>
</evidence>
<name>A0A6F8YCN0_9ACTN</name>
<dbReference type="SUPFAM" id="SSF54637">
    <property type="entry name" value="Thioesterase/thiol ester dehydrase-isomerase"/>
    <property type="match status" value="1"/>
</dbReference>
<dbReference type="InterPro" id="IPR006683">
    <property type="entry name" value="Thioestr_dom"/>
</dbReference>
<evidence type="ECO:0000313" key="4">
    <source>
        <dbReference type="EMBL" id="BCB83779.1"/>
    </source>
</evidence>
<evidence type="ECO:0000313" key="5">
    <source>
        <dbReference type="Proteomes" id="UP000503011"/>
    </source>
</evidence>
<evidence type="ECO:0000256" key="2">
    <source>
        <dbReference type="ARBA" id="ARBA00022801"/>
    </source>
</evidence>
<gene>
    <name evidence="4" type="ORF">Psuf_010920</name>
</gene>
<keyword evidence="5" id="KW-1185">Reference proteome</keyword>
<organism evidence="4 5">
    <name type="scientific">Phytohabitans suffuscus</name>
    <dbReference type="NCBI Taxonomy" id="624315"/>
    <lineage>
        <taxon>Bacteria</taxon>
        <taxon>Bacillati</taxon>
        <taxon>Actinomycetota</taxon>
        <taxon>Actinomycetes</taxon>
        <taxon>Micromonosporales</taxon>
        <taxon>Micromonosporaceae</taxon>
    </lineage>
</organism>
<dbReference type="AlphaFoldDB" id="A0A6F8YCN0"/>
<protein>
    <recommendedName>
        <fullName evidence="3">Thioesterase domain-containing protein</fullName>
    </recommendedName>
</protein>
<dbReference type="InterPro" id="IPR029069">
    <property type="entry name" value="HotDog_dom_sf"/>
</dbReference>
<dbReference type="PANTHER" id="PTHR21660:SF1">
    <property type="entry name" value="ACYL-COENZYME A THIOESTERASE 13"/>
    <property type="match status" value="1"/>
</dbReference>
<dbReference type="PANTHER" id="PTHR21660">
    <property type="entry name" value="THIOESTERASE SUPERFAMILY MEMBER-RELATED"/>
    <property type="match status" value="1"/>
</dbReference>
<dbReference type="InterPro" id="IPR003736">
    <property type="entry name" value="PAAI_dom"/>
</dbReference>
<reference evidence="4 5" key="1">
    <citation type="submission" date="2020-03" db="EMBL/GenBank/DDBJ databases">
        <title>Whole genome shotgun sequence of Phytohabitans suffuscus NBRC 105367.</title>
        <authorList>
            <person name="Komaki H."/>
            <person name="Tamura T."/>
        </authorList>
    </citation>
    <scope>NUCLEOTIDE SEQUENCE [LARGE SCALE GENOMIC DNA]</scope>
    <source>
        <strain evidence="4 5">NBRC 105367</strain>
    </source>
</reference>
<dbReference type="KEGG" id="psuu:Psuf_010920"/>
<feature type="domain" description="Thioesterase" evidence="3">
    <location>
        <begin position="65"/>
        <end position="141"/>
    </location>
</feature>
<dbReference type="EMBL" id="AP022871">
    <property type="protein sequence ID" value="BCB83779.1"/>
    <property type="molecule type" value="Genomic_DNA"/>
</dbReference>
<sequence length="161" mass="16860">MGGHDGPRPAFGVVSGLEYQRAIIDGVIPVQPFPALLGLRLRSIGEDGSAVCEVTCRPEFANSAGRLHGGYLSALMDCATAAAVHSQQPAGVGSPHIHASYRFVASADYRSQLTVTARPVHIGRSVVHATVEVRTGSGRLIASGETIHKVRRTGPPDSTGR</sequence>
<accession>A0A6F8YCN0</accession>
<dbReference type="Proteomes" id="UP000503011">
    <property type="component" value="Chromosome"/>
</dbReference>
<reference evidence="4 5" key="2">
    <citation type="submission" date="2020-03" db="EMBL/GenBank/DDBJ databases">
        <authorList>
            <person name="Ichikawa N."/>
            <person name="Kimura A."/>
            <person name="Kitahashi Y."/>
            <person name="Uohara A."/>
        </authorList>
    </citation>
    <scope>NUCLEOTIDE SEQUENCE [LARGE SCALE GENOMIC DNA]</scope>
    <source>
        <strain evidence="4 5">NBRC 105367</strain>
    </source>
</reference>
<keyword evidence="2" id="KW-0378">Hydrolase</keyword>
<evidence type="ECO:0000256" key="1">
    <source>
        <dbReference type="ARBA" id="ARBA00008324"/>
    </source>
</evidence>
<dbReference type="GO" id="GO:0047617">
    <property type="term" value="F:fatty acyl-CoA hydrolase activity"/>
    <property type="evidence" value="ECO:0007669"/>
    <property type="project" value="InterPro"/>
</dbReference>
<dbReference type="CDD" id="cd03443">
    <property type="entry name" value="PaaI_thioesterase"/>
    <property type="match status" value="1"/>
</dbReference>
<proteinExistence type="inferred from homology"/>
<dbReference type="Pfam" id="PF03061">
    <property type="entry name" value="4HBT"/>
    <property type="match status" value="1"/>
</dbReference>
<dbReference type="InterPro" id="IPR039298">
    <property type="entry name" value="ACOT13"/>
</dbReference>